<reference evidence="1 2" key="1">
    <citation type="journal article" date="2012" name="BMC Genomics">
        <title>Comparative genomic analysis of the genus Staphylococcus including Staphylococcus aureus and its newly described sister species Staphylococcus simiae.</title>
        <authorList>
            <person name="Suzuki H."/>
            <person name="Lefebure T."/>
            <person name="Pavinski Bitar P."/>
            <person name="Stanhope M.J."/>
        </authorList>
    </citation>
    <scope>NUCLEOTIDE SEQUENCE [LARGE SCALE GENOMIC DNA]</scope>
    <source>
        <strain evidence="1 2">CCM 7213</strain>
    </source>
</reference>
<accession>G5JK62</accession>
<dbReference type="AlphaFoldDB" id="G5JK62"/>
<dbReference type="EMBL" id="AEUN01000475">
    <property type="protein sequence ID" value="EHJ07392.1"/>
    <property type="molecule type" value="Genomic_DNA"/>
</dbReference>
<evidence type="ECO:0000313" key="1">
    <source>
        <dbReference type="EMBL" id="EHJ07392.1"/>
    </source>
</evidence>
<dbReference type="OrthoDB" id="5194822at2"/>
<dbReference type="Proteomes" id="UP000005413">
    <property type="component" value="Unassembled WGS sequence"/>
</dbReference>
<organism evidence="1 2">
    <name type="scientific">Staphylococcus simiae CCM 7213 = CCUG 51256</name>
    <dbReference type="NCBI Taxonomy" id="911238"/>
    <lineage>
        <taxon>Bacteria</taxon>
        <taxon>Bacillati</taxon>
        <taxon>Bacillota</taxon>
        <taxon>Bacilli</taxon>
        <taxon>Bacillales</taxon>
        <taxon>Staphylococcaceae</taxon>
        <taxon>Staphylococcus</taxon>
    </lineage>
</organism>
<proteinExistence type="predicted"/>
<name>G5JK62_9STAP</name>
<keyword evidence="2" id="KW-1185">Reference proteome</keyword>
<sequence length="94" mass="10828">MIQSEGNINGRNRKNPLIEKINEGLVDKTGAKPKLPTTIIDLNQETLEVYRIPLKFLYYNDRNGRIASVISRVSNDIKVAYEFEDNNYNKSIEI</sequence>
<gene>
    <name evidence="1" type="ORF">SS7213T_09369</name>
</gene>
<dbReference type="PATRIC" id="fig|911238.3.peg.1632"/>
<comment type="caution">
    <text evidence="1">The sequence shown here is derived from an EMBL/GenBank/DDBJ whole genome shotgun (WGS) entry which is preliminary data.</text>
</comment>
<evidence type="ECO:0000313" key="2">
    <source>
        <dbReference type="Proteomes" id="UP000005413"/>
    </source>
</evidence>
<protein>
    <submittedName>
        <fullName evidence="1">Uncharacterized protein</fullName>
    </submittedName>
</protein>